<feature type="domain" description="Gp5/Type VI secretion system Vgr C-terminal trimerisation" evidence="4">
    <location>
        <begin position="478"/>
        <end position="574"/>
    </location>
</feature>
<name>A0A1M5XD57_9VIBR</name>
<dbReference type="Gene3D" id="2.30.110.50">
    <property type="match status" value="1"/>
</dbReference>
<dbReference type="NCBIfam" id="TIGR01646">
    <property type="entry name" value="vgr_GE"/>
    <property type="match status" value="1"/>
</dbReference>
<dbReference type="InterPro" id="IPR050708">
    <property type="entry name" value="T6SS_VgrG/RHS"/>
</dbReference>
<dbReference type="Pfam" id="PF04717">
    <property type="entry name" value="Phage_base_V"/>
    <property type="match status" value="1"/>
</dbReference>
<dbReference type="PANTHER" id="PTHR32305:SF11">
    <property type="entry name" value="TYPE VI SECRETION SYSTEM SPIKE PROTEIN VGRG3"/>
    <property type="match status" value="1"/>
</dbReference>
<dbReference type="InterPro" id="IPR006533">
    <property type="entry name" value="T6SS_Vgr_RhsGE"/>
</dbReference>
<dbReference type="STRING" id="1216006.VA7868_01104"/>
<dbReference type="Gene3D" id="4.10.220.110">
    <property type="match status" value="1"/>
</dbReference>
<dbReference type="SUPFAM" id="SSF69255">
    <property type="entry name" value="gp5 N-terminal domain-like"/>
    <property type="match status" value="1"/>
</dbReference>
<evidence type="ECO:0000259" key="4">
    <source>
        <dbReference type="Pfam" id="PF22178"/>
    </source>
</evidence>
<dbReference type="InterPro" id="IPR054030">
    <property type="entry name" value="Gp5_Vgr_C"/>
</dbReference>
<dbReference type="OrthoDB" id="9762420at2"/>
<feature type="region of interest" description="Disordered" evidence="2">
    <location>
        <begin position="652"/>
        <end position="688"/>
    </location>
</feature>
<keyword evidence="6" id="KW-1185">Reference proteome</keyword>
<evidence type="ECO:0000313" key="6">
    <source>
        <dbReference type="Proteomes" id="UP000184608"/>
    </source>
</evidence>
<dbReference type="PANTHER" id="PTHR32305">
    <property type="match status" value="1"/>
</dbReference>
<dbReference type="SUPFAM" id="SSF69279">
    <property type="entry name" value="Phage tail proteins"/>
    <property type="match status" value="2"/>
</dbReference>
<comment type="similarity">
    <text evidence="1">Belongs to the VgrG protein family.</text>
</comment>
<feature type="domain" description="Gp5/Type VI secretion system Vgr protein OB-fold" evidence="3">
    <location>
        <begin position="394"/>
        <end position="460"/>
    </location>
</feature>
<dbReference type="Gene3D" id="3.55.50.10">
    <property type="entry name" value="Baseplate protein-like domains"/>
    <property type="match status" value="1"/>
</dbReference>
<proteinExistence type="inferred from homology"/>
<accession>A0A1M5XD57</accession>
<dbReference type="Proteomes" id="UP000184608">
    <property type="component" value="Unassembled WGS sequence"/>
</dbReference>
<reference evidence="5 6" key="1">
    <citation type="submission" date="2016-11" db="EMBL/GenBank/DDBJ databases">
        <authorList>
            <person name="Jaros S."/>
            <person name="Januszkiewicz K."/>
            <person name="Wedrychowicz H."/>
        </authorList>
    </citation>
    <scope>NUCLEOTIDE SEQUENCE [LARGE SCALE GENOMIC DNA]</scope>
    <source>
        <strain evidence="5 6">CECT 7868</strain>
    </source>
</reference>
<organism evidence="5 6">
    <name type="scientific">Vibrio aerogenes CECT 7868</name>
    <dbReference type="NCBI Taxonomy" id="1216006"/>
    <lineage>
        <taxon>Bacteria</taxon>
        <taxon>Pseudomonadati</taxon>
        <taxon>Pseudomonadota</taxon>
        <taxon>Gammaproteobacteria</taxon>
        <taxon>Vibrionales</taxon>
        <taxon>Vibrionaceae</taxon>
        <taxon>Vibrio</taxon>
    </lineage>
</organism>
<gene>
    <name evidence="5" type="ORF">VA7868_01104</name>
</gene>
<evidence type="ECO:0000256" key="2">
    <source>
        <dbReference type="SAM" id="MobiDB-lite"/>
    </source>
</evidence>
<evidence type="ECO:0000256" key="1">
    <source>
        <dbReference type="ARBA" id="ARBA00005558"/>
    </source>
</evidence>
<dbReference type="Pfam" id="PF05954">
    <property type="entry name" value="Phage_GPD"/>
    <property type="match status" value="1"/>
</dbReference>
<evidence type="ECO:0000259" key="3">
    <source>
        <dbReference type="Pfam" id="PF04717"/>
    </source>
</evidence>
<sequence>MRTLNFRLTVDGVNDDTLVVRQYHGHESVSDSTDAQGQPFFGYRYQIELASRNSGLTAKQMVDSKALLEVIRSGEVVQKVHGIIRNFTKGDTGHHHTFYSLTLVPSLERLSLRQNSRIFQQKDVKAILTTLLDEMGISDYAFSVKRTLGEREFCVQYRETDLAFFHRMAAEEGLMYTFTHEDSKHTLVITDNPEGFPKLGAAIPYNALSGGASEEPYISALSETKQSEVSSIEMRDYSFKKPSYNFSQTLDGKDLDYQKQTYEHFDFPGRFKDDGNGKAFTQIRLDYLRRTAHTASGQSDEAKIQAGKRFDLQDHKADPAMNRCWLVVKASHVGTQPQSLEEGGDNGATTYTNNFLLIPGDQVWQAHPQPKPLVDGPCVAMVVGPSGEEIYCDEHGRVKLHFPWDRESSQNEKSSCWVRVSQGWAGSQYGFIAIPRIGHEVIVSFLNGDPDQPIVTGRTYHATNVSPYLLPNHKTRTVFKTQTHQGDGSNEIRFEDQASIEQIYIHAQKDQDIVTENIRRESVGTDSHHRIGRHWYQMITENFNRMVGKNVVEEFGQDHHVKVGRNVVQRIVGKLSRFISGGIITKVEGSVVTQITASEEKEIGANQRITVSNENYVKAKNIILEAGTELTIKGPGGFVKIDSGGVTISGTKVKINEGGSPGKGTAPKMVKPDETDKPQEPEAPDTRM</sequence>
<dbReference type="RefSeq" id="WP_073602867.1">
    <property type="nucleotide sequence ID" value="NZ_FQXZ01000011.1"/>
</dbReference>
<dbReference type="SUPFAM" id="SSF69349">
    <property type="entry name" value="Phage fibre proteins"/>
    <property type="match status" value="1"/>
</dbReference>
<dbReference type="InterPro" id="IPR037026">
    <property type="entry name" value="Vgr_OB-fold_dom_sf"/>
</dbReference>
<protein>
    <submittedName>
        <fullName evidence="5">Phage-related baseplate assembly protein</fullName>
    </submittedName>
</protein>
<feature type="compositionally biased region" description="Basic and acidic residues" evidence="2">
    <location>
        <begin position="670"/>
        <end position="688"/>
    </location>
</feature>
<dbReference type="EMBL" id="FQXZ01000011">
    <property type="protein sequence ID" value="SHH97795.1"/>
    <property type="molecule type" value="Genomic_DNA"/>
</dbReference>
<evidence type="ECO:0000313" key="5">
    <source>
        <dbReference type="EMBL" id="SHH97795.1"/>
    </source>
</evidence>
<dbReference type="AlphaFoldDB" id="A0A1M5XD57"/>
<dbReference type="InterPro" id="IPR017847">
    <property type="entry name" value="T6SS_RhsGE_Vgr_subset"/>
</dbReference>
<dbReference type="NCBIfam" id="TIGR03361">
    <property type="entry name" value="VI_Rhs_Vgr"/>
    <property type="match status" value="1"/>
</dbReference>
<dbReference type="InterPro" id="IPR006531">
    <property type="entry name" value="Gp5/Vgr_OB"/>
</dbReference>
<dbReference type="Gene3D" id="2.40.50.230">
    <property type="entry name" value="Gp5 N-terminal domain"/>
    <property type="match status" value="1"/>
</dbReference>
<dbReference type="Pfam" id="PF22178">
    <property type="entry name" value="Gp5_trimer_C"/>
    <property type="match status" value="1"/>
</dbReference>